<feature type="compositionally biased region" description="Basic and acidic residues" evidence="9">
    <location>
        <begin position="78"/>
        <end position="103"/>
    </location>
</feature>
<evidence type="ECO:0000313" key="11">
    <source>
        <dbReference type="EnsemblMetazoa" id="CLYHEMP009595.1"/>
    </source>
</evidence>
<keyword evidence="5" id="KW-0862">Zinc</keyword>
<dbReference type="Pfam" id="PF00628">
    <property type="entry name" value="PHD"/>
    <property type="match status" value="1"/>
</dbReference>
<proteinExistence type="predicted"/>
<evidence type="ECO:0000313" key="12">
    <source>
        <dbReference type="Proteomes" id="UP000594262"/>
    </source>
</evidence>
<evidence type="ECO:0000256" key="1">
    <source>
        <dbReference type="ARBA" id="ARBA00004123"/>
    </source>
</evidence>
<keyword evidence="6" id="KW-0539">Nucleus</keyword>
<evidence type="ECO:0000256" key="2">
    <source>
        <dbReference type="ARBA" id="ARBA00022687"/>
    </source>
</evidence>
<dbReference type="GO" id="GO:0005634">
    <property type="term" value="C:nucleus"/>
    <property type="evidence" value="ECO:0007669"/>
    <property type="project" value="UniProtKB-SubCell"/>
</dbReference>
<evidence type="ECO:0000259" key="10">
    <source>
        <dbReference type="PROSITE" id="PS50016"/>
    </source>
</evidence>
<evidence type="ECO:0000256" key="7">
    <source>
        <dbReference type="ARBA" id="ARBA00037400"/>
    </source>
</evidence>
<dbReference type="InterPro" id="IPR013083">
    <property type="entry name" value="Znf_RING/FYVE/PHD"/>
</dbReference>
<name>A0A7M5V8V3_9CNID</name>
<reference evidence="11" key="1">
    <citation type="submission" date="2021-01" db="UniProtKB">
        <authorList>
            <consortium name="EnsemblMetazoa"/>
        </authorList>
    </citation>
    <scope>IDENTIFICATION</scope>
</reference>
<comment type="function">
    <text evidence="7">Involved in signal transduction through the Wnt pathway.</text>
</comment>
<dbReference type="InterPro" id="IPR052475">
    <property type="entry name" value="Wnt_Signal_Transd_Protein"/>
</dbReference>
<dbReference type="EnsemblMetazoa" id="CLYHEMT009595.1">
    <property type="protein sequence ID" value="CLYHEMP009595.1"/>
    <property type="gene ID" value="CLYHEMG009595"/>
</dbReference>
<dbReference type="AlphaFoldDB" id="A0A7M5V8V3"/>
<dbReference type="SUPFAM" id="SSF57903">
    <property type="entry name" value="FYVE/PHD zinc finger"/>
    <property type="match status" value="1"/>
</dbReference>
<comment type="subcellular location">
    <subcellularLocation>
        <location evidence="1">Nucleus</location>
    </subcellularLocation>
</comment>
<evidence type="ECO:0000256" key="3">
    <source>
        <dbReference type="ARBA" id="ARBA00022723"/>
    </source>
</evidence>
<feature type="compositionally biased region" description="Basic residues" evidence="9">
    <location>
        <begin position="1"/>
        <end position="11"/>
    </location>
</feature>
<evidence type="ECO:0000256" key="6">
    <source>
        <dbReference type="ARBA" id="ARBA00023242"/>
    </source>
</evidence>
<dbReference type="Proteomes" id="UP000594262">
    <property type="component" value="Unplaced"/>
</dbReference>
<dbReference type="FunFam" id="3.30.40.10:FF:000107">
    <property type="entry name" value="pygopus homolog 1"/>
    <property type="match status" value="1"/>
</dbReference>
<dbReference type="PANTHER" id="PTHR23194">
    <property type="entry name" value="PYGOPUS"/>
    <property type="match status" value="1"/>
</dbReference>
<dbReference type="InterPro" id="IPR011011">
    <property type="entry name" value="Znf_FYVE_PHD"/>
</dbReference>
<dbReference type="GO" id="GO:0008270">
    <property type="term" value="F:zinc ion binding"/>
    <property type="evidence" value="ECO:0007669"/>
    <property type="project" value="UniProtKB-KW"/>
</dbReference>
<feature type="domain" description="PHD-type" evidence="10">
    <location>
        <begin position="137"/>
        <end position="195"/>
    </location>
</feature>
<sequence length="211" mass="23649">MMPPKKKGKKRSSTESKEDPELNYESATDLLSPSEVVKMRKKTQPATSATAEQSPVKDIPKDKDKAIVKKSKTQQKSGKKDKDKSDLEKKKDNKKKEKGDGKHSEHRKLKGMKEKRKSLKKPSQSGENEDIDLSSVIYPCGVCNKEVVDSDEAILCEAGCEFWYHTKCAGMTDVAYLLLTKEDHAEWVCDKCIASKSVRLVKTKSVLETSP</sequence>
<organism evidence="11 12">
    <name type="scientific">Clytia hemisphaerica</name>
    <dbReference type="NCBI Taxonomy" id="252671"/>
    <lineage>
        <taxon>Eukaryota</taxon>
        <taxon>Metazoa</taxon>
        <taxon>Cnidaria</taxon>
        <taxon>Hydrozoa</taxon>
        <taxon>Hydroidolina</taxon>
        <taxon>Leptothecata</taxon>
        <taxon>Obeliida</taxon>
        <taxon>Clytiidae</taxon>
        <taxon>Clytia</taxon>
    </lineage>
</organism>
<dbReference type="InterPro" id="IPR019787">
    <property type="entry name" value="Znf_PHD-finger"/>
</dbReference>
<dbReference type="OrthoDB" id="270215at2759"/>
<dbReference type="Gene3D" id="3.30.40.10">
    <property type="entry name" value="Zinc/RING finger domain, C3HC4 (zinc finger)"/>
    <property type="match status" value="1"/>
</dbReference>
<feature type="compositionally biased region" description="Basic and acidic residues" evidence="9">
    <location>
        <begin position="58"/>
        <end position="67"/>
    </location>
</feature>
<feature type="compositionally biased region" description="Polar residues" evidence="9">
    <location>
        <begin position="44"/>
        <end position="53"/>
    </location>
</feature>
<evidence type="ECO:0000256" key="5">
    <source>
        <dbReference type="ARBA" id="ARBA00022833"/>
    </source>
</evidence>
<feature type="region of interest" description="Disordered" evidence="9">
    <location>
        <begin position="1"/>
        <end position="128"/>
    </location>
</feature>
<accession>A0A7M5V8V3</accession>
<keyword evidence="3" id="KW-0479">Metal-binding</keyword>
<dbReference type="InterPro" id="IPR001965">
    <property type="entry name" value="Znf_PHD"/>
</dbReference>
<dbReference type="PROSITE" id="PS01359">
    <property type="entry name" value="ZF_PHD_1"/>
    <property type="match status" value="1"/>
</dbReference>
<protein>
    <recommendedName>
        <fullName evidence="10">PHD-type domain-containing protein</fullName>
    </recommendedName>
</protein>
<dbReference type="GeneID" id="136819050"/>
<dbReference type="InterPro" id="IPR019786">
    <property type="entry name" value="Zinc_finger_PHD-type_CS"/>
</dbReference>
<keyword evidence="12" id="KW-1185">Reference proteome</keyword>
<evidence type="ECO:0000256" key="8">
    <source>
        <dbReference type="PROSITE-ProRule" id="PRU00146"/>
    </source>
</evidence>
<dbReference type="RefSeq" id="XP_066931317.1">
    <property type="nucleotide sequence ID" value="XM_067075216.1"/>
</dbReference>
<feature type="compositionally biased region" description="Basic residues" evidence="9">
    <location>
        <begin position="104"/>
        <end position="120"/>
    </location>
</feature>
<keyword evidence="4 8" id="KW-0863">Zinc-finger</keyword>
<dbReference type="PANTHER" id="PTHR23194:SF16">
    <property type="entry name" value="PROTEIN PYGOPUS"/>
    <property type="match status" value="1"/>
</dbReference>
<dbReference type="GO" id="GO:0016055">
    <property type="term" value="P:Wnt signaling pathway"/>
    <property type="evidence" value="ECO:0007669"/>
    <property type="project" value="UniProtKB-KW"/>
</dbReference>
<evidence type="ECO:0000256" key="4">
    <source>
        <dbReference type="ARBA" id="ARBA00022771"/>
    </source>
</evidence>
<keyword evidence="2" id="KW-0879">Wnt signaling pathway</keyword>
<evidence type="ECO:0000256" key="9">
    <source>
        <dbReference type="SAM" id="MobiDB-lite"/>
    </source>
</evidence>
<dbReference type="PROSITE" id="PS50016">
    <property type="entry name" value="ZF_PHD_2"/>
    <property type="match status" value="1"/>
</dbReference>
<dbReference type="SMART" id="SM00249">
    <property type="entry name" value="PHD"/>
    <property type="match status" value="1"/>
</dbReference>
<feature type="compositionally biased region" description="Basic residues" evidence="9">
    <location>
        <begin position="68"/>
        <end position="77"/>
    </location>
</feature>